<evidence type="ECO:0000256" key="1">
    <source>
        <dbReference type="SAM" id="MobiDB-lite"/>
    </source>
</evidence>
<reference evidence="2" key="1">
    <citation type="submission" date="2025-05" db="UniProtKB">
        <authorList>
            <consortium name="RefSeq"/>
        </authorList>
    </citation>
    <scope>NUCLEOTIDE SEQUENCE [LARGE SCALE GENOMIC DNA]</scope>
</reference>
<evidence type="ECO:0000313" key="2">
    <source>
        <dbReference type="Proteomes" id="UP001652624"/>
    </source>
</evidence>
<dbReference type="InParanoid" id="A0A1S2ZB76"/>
<dbReference type="Proteomes" id="UP001652624">
    <property type="component" value="Chromosome 2"/>
</dbReference>
<accession>A0A1S2ZB76</accession>
<dbReference type="InterPro" id="IPR051223">
    <property type="entry name" value="Polycystin"/>
</dbReference>
<organism evidence="2 3">
    <name type="scientific">Erinaceus europaeus</name>
    <name type="common">Western European hedgehog</name>
    <dbReference type="NCBI Taxonomy" id="9365"/>
    <lineage>
        <taxon>Eukaryota</taxon>
        <taxon>Metazoa</taxon>
        <taxon>Chordata</taxon>
        <taxon>Craniata</taxon>
        <taxon>Vertebrata</taxon>
        <taxon>Euteleostomi</taxon>
        <taxon>Mammalia</taxon>
        <taxon>Eutheria</taxon>
        <taxon>Laurasiatheria</taxon>
        <taxon>Eulipotyphla</taxon>
        <taxon>Erinaceidae</taxon>
        <taxon>Erinaceinae</taxon>
        <taxon>Erinaceus</taxon>
    </lineage>
</organism>
<dbReference type="GO" id="GO:0005262">
    <property type="term" value="F:calcium channel activity"/>
    <property type="evidence" value="ECO:0007669"/>
    <property type="project" value="TreeGrafter"/>
</dbReference>
<dbReference type="GO" id="GO:0050982">
    <property type="term" value="P:detection of mechanical stimulus"/>
    <property type="evidence" value="ECO:0007669"/>
    <property type="project" value="TreeGrafter"/>
</dbReference>
<name>A0A1S2ZB76_ERIEU</name>
<proteinExistence type="predicted"/>
<feature type="region of interest" description="Disordered" evidence="1">
    <location>
        <begin position="164"/>
        <end position="187"/>
    </location>
</feature>
<dbReference type="eggNOG" id="KOG3599">
    <property type="taxonomic scope" value="Eukaryota"/>
</dbReference>
<reference evidence="3" key="2">
    <citation type="submission" date="2025-08" db="UniProtKB">
        <authorList>
            <consortium name="RefSeq"/>
        </authorList>
    </citation>
    <scope>IDENTIFICATION</scope>
</reference>
<protein>
    <submittedName>
        <fullName evidence="3">Polycystin-1-like protein 2</fullName>
    </submittedName>
</protein>
<dbReference type="RefSeq" id="XP_007516702.1">
    <property type="nucleotide sequence ID" value="XM_007516640.1"/>
</dbReference>
<dbReference type="PANTHER" id="PTHR10877:SF134">
    <property type="entry name" value="POLYCYSTIN-1-LIKE PROTEIN 2"/>
    <property type="match status" value="1"/>
</dbReference>
<keyword evidence="2" id="KW-1185">Reference proteome</keyword>
<evidence type="ECO:0000313" key="3">
    <source>
        <dbReference type="RefSeq" id="XP_007516702.1"/>
    </source>
</evidence>
<dbReference type="GeneID" id="103107825"/>
<dbReference type="GO" id="GO:0016020">
    <property type="term" value="C:membrane"/>
    <property type="evidence" value="ECO:0007669"/>
    <property type="project" value="TreeGrafter"/>
</dbReference>
<dbReference type="AlphaFoldDB" id="A0A1S2ZB76"/>
<gene>
    <name evidence="3" type="primary">LOC103107825</name>
</gene>
<sequence>MLTKSSTMQRRPIPYNYTLNRASQEELGPGIHHLEICATSNTAAITTSRNITFHLMEPLSGLQATWVSDQVELGQDLLINVSVTHSIPEELNFEVAGLNATFSQEEGNLEEPIGTYLVAVPLEGIFLVTVLVRNAISNLSSEIGRITVTGKEFLKRAGVSGTGAAAGRVPGIPKESESCPRPQAAADPERLPWGTATHLASGTFQVLGYAAFFALVLKVEEEPVAPLPCVLVFTDPSALFKARRDSRKDTYQPPLEANIEKMKTTHLKEKKAFALIREILVHLGCQWMLLLVAYGQRDPSAYHFNKHLEDSFTQGFSDVLSFWGFFTWANTTLICNLYSCHPAATGLFQQVSCTIFPGF</sequence>
<dbReference type="PANTHER" id="PTHR10877">
    <property type="entry name" value="POLYCYSTIN FAMILY MEMBER"/>
    <property type="match status" value="1"/>
</dbReference>
<dbReference type="OrthoDB" id="10264154at2759"/>